<reference evidence="2 3" key="1">
    <citation type="submission" date="2021-06" db="EMBL/GenBank/DDBJ databases">
        <title>Genome sequence of Babesia caballi.</title>
        <authorList>
            <person name="Yamagishi J."/>
            <person name="Kidaka T."/>
            <person name="Ochi A."/>
        </authorList>
    </citation>
    <scope>NUCLEOTIDE SEQUENCE [LARGE SCALE GENOMIC DNA]</scope>
    <source>
        <strain evidence="2">USDA-D6B2</strain>
    </source>
</reference>
<feature type="compositionally biased region" description="Gly residues" evidence="1">
    <location>
        <begin position="71"/>
        <end position="86"/>
    </location>
</feature>
<protein>
    <submittedName>
        <fullName evidence="2">Uncharacterized protein</fullName>
    </submittedName>
</protein>
<accession>A0AAV4LZ03</accession>
<name>A0AAV4LZ03_BABCB</name>
<evidence type="ECO:0000313" key="2">
    <source>
        <dbReference type="EMBL" id="GIX64880.1"/>
    </source>
</evidence>
<dbReference type="Proteomes" id="UP001497744">
    <property type="component" value="Unassembled WGS sequence"/>
</dbReference>
<evidence type="ECO:0000256" key="1">
    <source>
        <dbReference type="SAM" id="MobiDB-lite"/>
    </source>
</evidence>
<dbReference type="RefSeq" id="XP_067716949.1">
    <property type="nucleotide sequence ID" value="XM_067860848.1"/>
</dbReference>
<comment type="caution">
    <text evidence="2">The sequence shown here is derived from an EMBL/GenBank/DDBJ whole genome shotgun (WGS) entry which is preliminary data.</text>
</comment>
<proteinExistence type="predicted"/>
<sequence>MRENSSGGSEFELSLFLRALGLRGLGGHLAGGLLDQLGLGLVELELPHHVLGAHGAVQVERGGDEAPQGRRGAGLAGHGGLKGGQQGRRATYDGGGDGRHRVGDLGAEEGAGAALGGLGLQDGVGLPGGGARGVRGGAEVGGGVQPGVDHGDGDLHGGRLDLGALLGELLARGVRVAVVVPVGRVAVVLGELAPERLADVVVLVVVGVDVAEQGVAGVVGGQLAPAAGVEAEGGPLGERGVHAGDLEVGVAGRRAEALHVDEPGRRGVVADAQGLPEALAHAAGPIVAHAQLHLLALVVQITVPRHRGLRGVLEKRVV</sequence>
<dbReference type="AlphaFoldDB" id="A0AAV4LZ03"/>
<evidence type="ECO:0000313" key="3">
    <source>
        <dbReference type="Proteomes" id="UP001497744"/>
    </source>
</evidence>
<dbReference type="GeneID" id="94196361"/>
<keyword evidence="3" id="KW-1185">Reference proteome</keyword>
<feature type="region of interest" description="Disordered" evidence="1">
    <location>
        <begin position="60"/>
        <end position="105"/>
    </location>
</feature>
<dbReference type="EMBL" id="BPLF01000003">
    <property type="protein sequence ID" value="GIX64880.1"/>
    <property type="molecule type" value="Genomic_DNA"/>
</dbReference>
<gene>
    <name evidence="2" type="ORF">BcabD6B2_43150</name>
</gene>
<organism evidence="2 3">
    <name type="scientific">Babesia caballi</name>
    <dbReference type="NCBI Taxonomy" id="5871"/>
    <lineage>
        <taxon>Eukaryota</taxon>
        <taxon>Sar</taxon>
        <taxon>Alveolata</taxon>
        <taxon>Apicomplexa</taxon>
        <taxon>Aconoidasida</taxon>
        <taxon>Piroplasmida</taxon>
        <taxon>Babesiidae</taxon>
        <taxon>Babesia</taxon>
    </lineage>
</organism>